<dbReference type="AlphaFoldDB" id="A0A956SF26"/>
<name>A0A956SF26_UNCEI</name>
<dbReference type="InterPro" id="IPR039424">
    <property type="entry name" value="SBP_5"/>
</dbReference>
<keyword evidence="4" id="KW-0732">Signal</keyword>
<dbReference type="GO" id="GO:0015833">
    <property type="term" value="P:peptide transport"/>
    <property type="evidence" value="ECO:0007669"/>
    <property type="project" value="TreeGrafter"/>
</dbReference>
<dbReference type="InterPro" id="IPR000914">
    <property type="entry name" value="SBP_5_dom"/>
</dbReference>
<dbReference type="Pfam" id="PF00496">
    <property type="entry name" value="SBP_bac_5"/>
    <property type="match status" value="1"/>
</dbReference>
<dbReference type="GO" id="GO:1904680">
    <property type="term" value="F:peptide transmembrane transporter activity"/>
    <property type="evidence" value="ECO:0007669"/>
    <property type="project" value="TreeGrafter"/>
</dbReference>
<dbReference type="PANTHER" id="PTHR30290:SF10">
    <property type="entry name" value="PERIPLASMIC OLIGOPEPTIDE-BINDING PROTEIN-RELATED"/>
    <property type="match status" value="1"/>
</dbReference>
<comment type="subcellular location">
    <subcellularLocation>
        <location evidence="1">Cell envelope</location>
    </subcellularLocation>
</comment>
<sequence>MTVSSLVAVVFWSLSSGCGTSRPAGPDVDGPRPVSQSAWIIEPSSDANGVPRVFLSEPVTPLHAPVPTNDSERIVFGEIYVGLTRIDENGELVPMLAERIYSPRDRVWKIELRHGLRFSDGTSLEAVDIARGWALAKKRHPNLAVWNRESSIVVRVLGREELLVQAPTPELDVPRLLAEPTFAAMSYRSDDAFPIGAGPLSPPLERFGLGEHRYEPNPYYAGEAPHEGDSWRAVPAEETIEKLLSSTGGPLSDLQPLSIGADAEGRKPVTFRFVGGADPRDAAAATPPIDAVFVRDLESIRFLEKTGLENHELPFDRGYVLLMPGPVPEELPLAELAELTSKESARPWTELLVAEERSPRPQVEEFVILERKDAADVAGGDAKADLGRAPAADLPARGFGPIELGGLEEADRIARRLAALWSARTVVRASDAPHERLRRGQAVVLPIPRGVNAPNLSALSSHWLDLEGENQIGIVSLLESRPSLLTTPRLRGVGLSGFGVPRFEWSGVVEGPGVPSGAGSSAP</sequence>
<evidence type="ECO:0000256" key="2">
    <source>
        <dbReference type="ARBA" id="ARBA00005695"/>
    </source>
</evidence>
<comment type="caution">
    <text evidence="6">The sequence shown here is derived from an EMBL/GenBank/DDBJ whole genome shotgun (WGS) entry which is preliminary data.</text>
</comment>
<evidence type="ECO:0000259" key="5">
    <source>
        <dbReference type="Pfam" id="PF00496"/>
    </source>
</evidence>
<organism evidence="6 7">
    <name type="scientific">Eiseniibacteriota bacterium</name>
    <dbReference type="NCBI Taxonomy" id="2212470"/>
    <lineage>
        <taxon>Bacteria</taxon>
        <taxon>Candidatus Eiseniibacteriota</taxon>
    </lineage>
</organism>
<protein>
    <recommendedName>
        <fullName evidence="5">Solute-binding protein family 5 domain-containing protein</fullName>
    </recommendedName>
</protein>
<dbReference type="PANTHER" id="PTHR30290">
    <property type="entry name" value="PERIPLASMIC BINDING COMPONENT OF ABC TRANSPORTER"/>
    <property type="match status" value="1"/>
</dbReference>
<reference evidence="6" key="1">
    <citation type="submission" date="2020-04" db="EMBL/GenBank/DDBJ databases">
        <authorList>
            <person name="Zhang T."/>
        </authorList>
    </citation>
    <scope>NUCLEOTIDE SEQUENCE</scope>
    <source>
        <strain evidence="6">HKST-UBA02</strain>
    </source>
</reference>
<dbReference type="EMBL" id="JAGQHS010000035">
    <property type="protein sequence ID" value="MCA9755903.1"/>
    <property type="molecule type" value="Genomic_DNA"/>
</dbReference>
<evidence type="ECO:0000256" key="3">
    <source>
        <dbReference type="ARBA" id="ARBA00022448"/>
    </source>
</evidence>
<evidence type="ECO:0000256" key="4">
    <source>
        <dbReference type="ARBA" id="ARBA00022729"/>
    </source>
</evidence>
<gene>
    <name evidence="6" type="ORF">KDA27_08890</name>
</gene>
<dbReference type="GO" id="GO:0030313">
    <property type="term" value="C:cell envelope"/>
    <property type="evidence" value="ECO:0007669"/>
    <property type="project" value="UniProtKB-SubCell"/>
</dbReference>
<dbReference type="Proteomes" id="UP000739538">
    <property type="component" value="Unassembled WGS sequence"/>
</dbReference>
<reference evidence="6" key="2">
    <citation type="journal article" date="2021" name="Microbiome">
        <title>Successional dynamics and alternative stable states in a saline activated sludge microbial community over 9 years.</title>
        <authorList>
            <person name="Wang Y."/>
            <person name="Ye J."/>
            <person name="Ju F."/>
            <person name="Liu L."/>
            <person name="Boyd J.A."/>
            <person name="Deng Y."/>
            <person name="Parks D.H."/>
            <person name="Jiang X."/>
            <person name="Yin X."/>
            <person name="Woodcroft B.J."/>
            <person name="Tyson G.W."/>
            <person name="Hugenholtz P."/>
            <person name="Polz M.F."/>
            <person name="Zhang T."/>
        </authorList>
    </citation>
    <scope>NUCLEOTIDE SEQUENCE</scope>
    <source>
        <strain evidence="6">HKST-UBA02</strain>
    </source>
</reference>
<accession>A0A956SF26</accession>
<feature type="domain" description="Solute-binding protein family 5" evidence="5">
    <location>
        <begin position="91"/>
        <end position="225"/>
    </location>
</feature>
<keyword evidence="3" id="KW-0813">Transport</keyword>
<dbReference type="Gene3D" id="3.40.190.10">
    <property type="entry name" value="Periplasmic binding protein-like II"/>
    <property type="match status" value="1"/>
</dbReference>
<proteinExistence type="inferred from homology"/>
<evidence type="ECO:0000256" key="1">
    <source>
        <dbReference type="ARBA" id="ARBA00004196"/>
    </source>
</evidence>
<dbReference type="SUPFAM" id="SSF53850">
    <property type="entry name" value="Periplasmic binding protein-like II"/>
    <property type="match status" value="1"/>
</dbReference>
<evidence type="ECO:0000313" key="6">
    <source>
        <dbReference type="EMBL" id="MCA9755903.1"/>
    </source>
</evidence>
<evidence type="ECO:0000313" key="7">
    <source>
        <dbReference type="Proteomes" id="UP000739538"/>
    </source>
</evidence>
<comment type="similarity">
    <text evidence="2">Belongs to the bacterial solute-binding protein 5 family.</text>
</comment>